<protein>
    <recommendedName>
        <fullName evidence="4">Hydrogenase expression protein HypF</fullName>
    </recommendedName>
</protein>
<gene>
    <name evidence="2" type="ORF">ACFQLX_21935</name>
</gene>
<dbReference type="RefSeq" id="WP_386417727.1">
    <property type="nucleotide sequence ID" value="NZ_JBHSZO010000042.1"/>
</dbReference>
<comment type="caution">
    <text evidence="2">The sequence shown here is derived from an EMBL/GenBank/DDBJ whole genome shotgun (WGS) entry which is preliminary data.</text>
</comment>
<feature type="compositionally biased region" description="Low complexity" evidence="1">
    <location>
        <begin position="240"/>
        <end position="260"/>
    </location>
</feature>
<feature type="compositionally biased region" description="Low complexity" evidence="1">
    <location>
        <begin position="115"/>
        <end position="143"/>
    </location>
</feature>
<proteinExistence type="predicted"/>
<dbReference type="Proteomes" id="UP001596413">
    <property type="component" value="Unassembled WGS sequence"/>
</dbReference>
<evidence type="ECO:0000256" key="1">
    <source>
        <dbReference type="SAM" id="MobiDB-lite"/>
    </source>
</evidence>
<reference evidence="3" key="1">
    <citation type="journal article" date="2019" name="Int. J. Syst. Evol. Microbiol.">
        <title>The Global Catalogue of Microorganisms (GCM) 10K type strain sequencing project: providing services to taxonomists for standard genome sequencing and annotation.</title>
        <authorList>
            <consortium name="The Broad Institute Genomics Platform"/>
            <consortium name="The Broad Institute Genome Sequencing Center for Infectious Disease"/>
            <person name="Wu L."/>
            <person name="Ma J."/>
        </authorList>
    </citation>
    <scope>NUCLEOTIDE SEQUENCE [LARGE SCALE GENOMIC DNA]</scope>
    <source>
        <strain evidence="3">CGMCC 1.13681</strain>
    </source>
</reference>
<feature type="region of interest" description="Disordered" evidence="1">
    <location>
        <begin position="1"/>
        <end position="24"/>
    </location>
</feature>
<accession>A0ABW2GLG0</accession>
<feature type="compositionally biased region" description="Low complexity" evidence="1">
    <location>
        <begin position="87"/>
        <end position="107"/>
    </location>
</feature>
<evidence type="ECO:0008006" key="4">
    <source>
        <dbReference type="Google" id="ProtNLM"/>
    </source>
</evidence>
<name>A0ABW2GLG0_9ACTN</name>
<evidence type="ECO:0000313" key="2">
    <source>
        <dbReference type="EMBL" id="MFC7220796.1"/>
    </source>
</evidence>
<organism evidence="2 3">
    <name type="scientific">Streptomyces polyrhachis</name>
    <dbReference type="NCBI Taxonomy" id="1282885"/>
    <lineage>
        <taxon>Bacteria</taxon>
        <taxon>Bacillati</taxon>
        <taxon>Actinomycetota</taxon>
        <taxon>Actinomycetes</taxon>
        <taxon>Kitasatosporales</taxon>
        <taxon>Streptomycetaceae</taxon>
        <taxon>Streptomyces</taxon>
    </lineage>
</organism>
<feature type="region of interest" description="Disordered" evidence="1">
    <location>
        <begin position="62"/>
        <end position="272"/>
    </location>
</feature>
<dbReference type="EMBL" id="JBHSZO010000042">
    <property type="protein sequence ID" value="MFC7220796.1"/>
    <property type="molecule type" value="Genomic_DNA"/>
</dbReference>
<feature type="compositionally biased region" description="Basic and acidic residues" evidence="1">
    <location>
        <begin position="263"/>
        <end position="272"/>
    </location>
</feature>
<feature type="compositionally biased region" description="Low complexity" evidence="1">
    <location>
        <begin position="198"/>
        <end position="210"/>
    </location>
</feature>
<keyword evidence="3" id="KW-1185">Reference proteome</keyword>
<sequence>MRSEHPATEAAPVKHGPRHAAPRTSVFTRYRLPVGKAAALASMPTAVLLGLTLAPQPAVADDNPAFPFAPGPCVTQSDEPAEEAKTETPAPEASSTPKPQESAAPAPEASPTPAPEESAAPEADTEPAPAETPTQETLAAPEASPSPSPEPTEARSLLDPLGIGETIGDLLDGPDEEPAPTTQEPTAPAPAPEEESPAPEAEPTAPEAGASTDAASEEGIREAAEQAGAEVEELSEDVKAPTAEPEAESATEPAADPETATGEDGKPRFPCPERDAEALAAAQLEEDVPLLPDQPWTLESSKLTLKGLKYHGIVEVKTYSGQVKKVLKFTASNGVDIKDLHQIVEGPEGHKTHIRTPAGTTSTLTEGTVTMYTESLKGNLFGLVPVTFSPESPPPLDVPLAIFTDATVKQAGQFGGTLRLHMLQTIE</sequence>
<evidence type="ECO:0000313" key="3">
    <source>
        <dbReference type="Proteomes" id="UP001596413"/>
    </source>
</evidence>